<dbReference type="EMBL" id="JACASF010000011">
    <property type="protein sequence ID" value="KAF6450489.1"/>
    <property type="molecule type" value="Genomic_DNA"/>
</dbReference>
<proteinExistence type="predicted"/>
<sequence>MILLMFCVLDILQNVISILAIYSVNPKKNCSFGFCSLCKYYKVRHYIYRRQSKCNFIINTSVYKITALQERPHYNLFCPRKCSTTKLKTYYFPQHGIFLASGGKNRQMCLTKTSKRMSTL</sequence>
<feature type="signal peptide" evidence="1">
    <location>
        <begin position="1"/>
        <end position="20"/>
    </location>
</feature>
<protein>
    <recommendedName>
        <fullName evidence="4">Secreted protein</fullName>
    </recommendedName>
</protein>
<dbReference type="GO" id="GO:0051537">
    <property type="term" value="F:2 iron, 2 sulfur cluster binding"/>
    <property type="evidence" value="ECO:0007669"/>
    <property type="project" value="InterPro"/>
</dbReference>
<dbReference type="InParanoid" id="A0A7J8FSU1"/>
<evidence type="ECO:0000313" key="3">
    <source>
        <dbReference type="Proteomes" id="UP000550707"/>
    </source>
</evidence>
<feature type="chain" id="PRO_5029514315" description="Secreted protein" evidence="1">
    <location>
        <begin position="21"/>
        <end position="120"/>
    </location>
</feature>
<evidence type="ECO:0008006" key="4">
    <source>
        <dbReference type="Google" id="ProtNLM"/>
    </source>
</evidence>
<comment type="caution">
    <text evidence="2">The sequence shown here is derived from an EMBL/GenBank/DDBJ whole genome shotgun (WGS) entry which is preliminary data.</text>
</comment>
<name>A0A7J8FSU1_MOLMO</name>
<dbReference type="PROSITE" id="PS00197">
    <property type="entry name" value="2FE2S_FER_1"/>
    <property type="match status" value="1"/>
</dbReference>
<evidence type="ECO:0000313" key="2">
    <source>
        <dbReference type="EMBL" id="KAF6450489.1"/>
    </source>
</evidence>
<accession>A0A7J8FSU1</accession>
<dbReference type="AlphaFoldDB" id="A0A7J8FSU1"/>
<keyword evidence="1" id="KW-0732">Signal</keyword>
<keyword evidence="3" id="KW-1185">Reference proteome</keyword>
<dbReference type="Proteomes" id="UP000550707">
    <property type="component" value="Unassembled WGS sequence"/>
</dbReference>
<dbReference type="InterPro" id="IPR006058">
    <property type="entry name" value="2Fe2S_fd_BS"/>
</dbReference>
<organism evidence="2 3">
    <name type="scientific">Molossus molossus</name>
    <name type="common">Pallas' mastiff bat</name>
    <name type="synonym">Vespertilio molossus</name>
    <dbReference type="NCBI Taxonomy" id="27622"/>
    <lineage>
        <taxon>Eukaryota</taxon>
        <taxon>Metazoa</taxon>
        <taxon>Chordata</taxon>
        <taxon>Craniata</taxon>
        <taxon>Vertebrata</taxon>
        <taxon>Euteleostomi</taxon>
        <taxon>Mammalia</taxon>
        <taxon>Eutheria</taxon>
        <taxon>Laurasiatheria</taxon>
        <taxon>Chiroptera</taxon>
        <taxon>Yangochiroptera</taxon>
        <taxon>Molossidae</taxon>
        <taxon>Molossus</taxon>
    </lineage>
</organism>
<reference evidence="2 3" key="1">
    <citation type="journal article" date="2020" name="Nature">
        <title>Six reference-quality genomes reveal evolution of bat adaptations.</title>
        <authorList>
            <person name="Jebb D."/>
            <person name="Huang Z."/>
            <person name="Pippel M."/>
            <person name="Hughes G.M."/>
            <person name="Lavrichenko K."/>
            <person name="Devanna P."/>
            <person name="Winkler S."/>
            <person name="Jermiin L.S."/>
            <person name="Skirmuntt E.C."/>
            <person name="Katzourakis A."/>
            <person name="Burkitt-Gray L."/>
            <person name="Ray D.A."/>
            <person name="Sullivan K.A.M."/>
            <person name="Roscito J.G."/>
            <person name="Kirilenko B.M."/>
            <person name="Davalos L.M."/>
            <person name="Corthals A.P."/>
            <person name="Power M.L."/>
            <person name="Jones G."/>
            <person name="Ransome R.D."/>
            <person name="Dechmann D.K.N."/>
            <person name="Locatelli A.G."/>
            <person name="Puechmaille S.J."/>
            <person name="Fedrigo O."/>
            <person name="Jarvis E.D."/>
            <person name="Hiller M."/>
            <person name="Vernes S.C."/>
            <person name="Myers E.W."/>
            <person name="Teeling E.C."/>
        </authorList>
    </citation>
    <scope>NUCLEOTIDE SEQUENCE [LARGE SCALE GENOMIC DNA]</scope>
    <source>
        <strain evidence="2">MMolMol1</strain>
        <tissue evidence="2">Muscle</tissue>
    </source>
</reference>
<evidence type="ECO:0000256" key="1">
    <source>
        <dbReference type="SAM" id="SignalP"/>
    </source>
</evidence>
<gene>
    <name evidence="2" type="ORF">HJG59_008363</name>
</gene>